<dbReference type="PANTHER" id="PTHR36324:SF1">
    <property type="entry name" value="OS09G0460100 PROTEIN"/>
    <property type="match status" value="1"/>
</dbReference>
<proteinExistence type="predicted"/>
<reference evidence="2" key="2">
    <citation type="journal article" date="2017" name="Nat. Plants">
        <title>The Aegilops tauschii genome reveals multiple impacts of transposons.</title>
        <authorList>
            <person name="Zhao G."/>
            <person name="Zou C."/>
            <person name="Li K."/>
            <person name="Wang K."/>
            <person name="Li T."/>
            <person name="Gao L."/>
            <person name="Zhang X."/>
            <person name="Wang H."/>
            <person name="Yang Z."/>
            <person name="Liu X."/>
            <person name="Jiang W."/>
            <person name="Mao L."/>
            <person name="Kong X."/>
            <person name="Jiao Y."/>
            <person name="Jia J."/>
        </authorList>
    </citation>
    <scope>NUCLEOTIDE SEQUENCE [LARGE SCALE GENOMIC DNA]</scope>
    <source>
        <strain evidence="2">cv. AL8/78</strain>
    </source>
</reference>
<dbReference type="STRING" id="200361.A0A453KZD8"/>
<dbReference type="Proteomes" id="UP000015105">
    <property type="component" value="Chromosome 5D"/>
</dbReference>
<dbReference type="KEGG" id="ats:109779539"/>
<reference evidence="1" key="5">
    <citation type="journal article" date="2021" name="G3 (Bethesda)">
        <title>Aegilops tauschii genome assembly Aet v5.0 features greater sequence contiguity and improved annotation.</title>
        <authorList>
            <person name="Wang L."/>
            <person name="Zhu T."/>
            <person name="Rodriguez J.C."/>
            <person name="Deal K.R."/>
            <person name="Dubcovsky J."/>
            <person name="McGuire P.E."/>
            <person name="Lux T."/>
            <person name="Spannagl M."/>
            <person name="Mayer K.F.X."/>
            <person name="Baldrich P."/>
            <person name="Meyers B.C."/>
            <person name="Huo N."/>
            <person name="Gu Y.Q."/>
            <person name="Zhou H."/>
            <person name="Devos K.M."/>
            <person name="Bennetzen J.L."/>
            <person name="Unver T."/>
            <person name="Budak H."/>
            <person name="Gulick P.J."/>
            <person name="Galiba G."/>
            <person name="Kalapos B."/>
            <person name="Nelson D.R."/>
            <person name="Li P."/>
            <person name="You F.M."/>
            <person name="Luo M.C."/>
            <person name="Dvorak J."/>
        </authorList>
    </citation>
    <scope>NUCLEOTIDE SEQUENCE [LARGE SCALE GENOMIC DNA]</scope>
    <source>
        <strain evidence="1">cv. AL8/78</strain>
    </source>
</reference>
<evidence type="ECO:0000313" key="2">
    <source>
        <dbReference type="Proteomes" id="UP000015105"/>
    </source>
</evidence>
<dbReference type="EnsemblPlants" id="AET5Gv20571800.3">
    <property type="protein sequence ID" value="AET5Gv20571800.3"/>
    <property type="gene ID" value="AET5Gv20571800"/>
</dbReference>
<dbReference type="OrthoDB" id="1930572at2759"/>
<reference evidence="1" key="4">
    <citation type="submission" date="2019-03" db="UniProtKB">
        <authorList>
            <consortium name="EnsemblPlants"/>
        </authorList>
    </citation>
    <scope>IDENTIFICATION</scope>
</reference>
<protein>
    <submittedName>
        <fullName evidence="1">Uncharacterized protein</fullName>
    </submittedName>
</protein>
<name>A0A453KZD8_AEGTS</name>
<evidence type="ECO:0000313" key="1">
    <source>
        <dbReference type="EnsemblPlants" id="AET5Gv20571800.3"/>
    </source>
</evidence>
<dbReference type="AlphaFoldDB" id="A0A453KZD8"/>
<organism evidence="1 2">
    <name type="scientific">Aegilops tauschii subsp. strangulata</name>
    <name type="common">Goatgrass</name>
    <dbReference type="NCBI Taxonomy" id="200361"/>
    <lineage>
        <taxon>Eukaryota</taxon>
        <taxon>Viridiplantae</taxon>
        <taxon>Streptophyta</taxon>
        <taxon>Embryophyta</taxon>
        <taxon>Tracheophyta</taxon>
        <taxon>Spermatophyta</taxon>
        <taxon>Magnoliopsida</taxon>
        <taxon>Liliopsida</taxon>
        <taxon>Poales</taxon>
        <taxon>Poaceae</taxon>
        <taxon>BOP clade</taxon>
        <taxon>Pooideae</taxon>
        <taxon>Triticodae</taxon>
        <taxon>Triticeae</taxon>
        <taxon>Triticinae</taxon>
        <taxon>Aegilops</taxon>
    </lineage>
</organism>
<dbReference type="GeneID" id="109779539"/>
<dbReference type="Gramene" id="AET5Gv20571800.3">
    <property type="protein sequence ID" value="AET5Gv20571800.3"/>
    <property type="gene ID" value="AET5Gv20571800"/>
</dbReference>
<accession>A0A453KZD8</accession>
<reference evidence="1" key="3">
    <citation type="journal article" date="2017" name="Nature">
        <title>Genome sequence of the progenitor of the wheat D genome Aegilops tauschii.</title>
        <authorList>
            <person name="Luo M.C."/>
            <person name="Gu Y.Q."/>
            <person name="Puiu D."/>
            <person name="Wang H."/>
            <person name="Twardziok S.O."/>
            <person name="Deal K.R."/>
            <person name="Huo N."/>
            <person name="Zhu T."/>
            <person name="Wang L."/>
            <person name="Wang Y."/>
            <person name="McGuire P.E."/>
            <person name="Liu S."/>
            <person name="Long H."/>
            <person name="Ramasamy R.K."/>
            <person name="Rodriguez J.C."/>
            <person name="Van S.L."/>
            <person name="Yuan L."/>
            <person name="Wang Z."/>
            <person name="Xia Z."/>
            <person name="Xiao L."/>
            <person name="Anderson O.D."/>
            <person name="Ouyang S."/>
            <person name="Liang Y."/>
            <person name="Zimin A.V."/>
            <person name="Pertea G."/>
            <person name="Qi P."/>
            <person name="Bennetzen J.L."/>
            <person name="Dai X."/>
            <person name="Dawson M.W."/>
            <person name="Muller H.G."/>
            <person name="Kugler K."/>
            <person name="Rivarola-Duarte L."/>
            <person name="Spannagl M."/>
            <person name="Mayer K.F.X."/>
            <person name="Lu F.H."/>
            <person name="Bevan M.W."/>
            <person name="Leroy P."/>
            <person name="Li P."/>
            <person name="You F.M."/>
            <person name="Sun Q."/>
            <person name="Liu Z."/>
            <person name="Lyons E."/>
            <person name="Wicker T."/>
            <person name="Salzberg S.L."/>
            <person name="Devos K.M."/>
            <person name="Dvorak J."/>
        </authorList>
    </citation>
    <scope>NUCLEOTIDE SEQUENCE [LARGE SCALE GENOMIC DNA]</scope>
    <source>
        <strain evidence="1">cv. AL8/78</strain>
    </source>
</reference>
<keyword evidence="2" id="KW-1185">Reference proteome</keyword>
<dbReference type="RefSeq" id="XP_020193747.1">
    <property type="nucleotide sequence ID" value="XM_020338158.4"/>
</dbReference>
<sequence>MPCVAHECHPRLPAANHCRSLSCLGTPAAGWSSGDDDREEDELDTKQYTACIQVILNEMRNREMRKRSSRCSVDSPTLSGAFAWSFTPLHPRSSIEKVSCTEEEKEAASDSDNESEAFFSVKSFFTRSTSRAATVASSTDMDPPATWEGLRGCEGWPFGLCRRPAVPPLPSTPADSWKWRKRSRNLAEHSPAPAYSLKITTNYK</sequence>
<reference evidence="2" key="1">
    <citation type="journal article" date="2014" name="Science">
        <title>Ancient hybridizations among the ancestral genomes of bread wheat.</title>
        <authorList>
            <consortium name="International Wheat Genome Sequencing Consortium,"/>
            <person name="Marcussen T."/>
            <person name="Sandve S.R."/>
            <person name="Heier L."/>
            <person name="Spannagl M."/>
            <person name="Pfeifer M."/>
            <person name="Jakobsen K.S."/>
            <person name="Wulff B.B."/>
            <person name="Steuernagel B."/>
            <person name="Mayer K.F."/>
            <person name="Olsen O.A."/>
        </authorList>
    </citation>
    <scope>NUCLEOTIDE SEQUENCE [LARGE SCALE GENOMIC DNA]</scope>
    <source>
        <strain evidence="2">cv. AL8/78</strain>
    </source>
</reference>
<dbReference type="OMA" id="MIIECEG"/>
<dbReference type="PANTHER" id="PTHR36324">
    <property type="entry name" value="OS09G0460100 PROTEIN"/>
    <property type="match status" value="1"/>
</dbReference>